<dbReference type="NCBIfam" id="TIGR00861">
    <property type="entry name" value="MIP"/>
    <property type="match status" value="1"/>
</dbReference>
<dbReference type="GeneID" id="117358180"/>
<protein>
    <recommendedName>
        <fullName evidence="12">Lens fiber major intrinsic protein</fullName>
    </recommendedName>
</protein>
<feature type="transmembrane region" description="Helical" evidence="16">
    <location>
        <begin position="160"/>
        <end position="179"/>
    </location>
</feature>
<feature type="transmembrane region" description="Helical" evidence="16">
    <location>
        <begin position="87"/>
        <end position="109"/>
    </location>
</feature>
<evidence type="ECO:0000256" key="6">
    <source>
        <dbReference type="ARBA" id="ARBA00022613"/>
    </source>
</evidence>
<gene>
    <name evidence="18" type="primary">LOC117358180</name>
</gene>
<evidence type="ECO:0000256" key="15">
    <source>
        <dbReference type="SAM" id="MobiDB-lite"/>
    </source>
</evidence>
<keyword evidence="7 14" id="KW-0812">Transmembrane</keyword>
<dbReference type="RefSeq" id="XP_033795678.1">
    <property type="nucleotide sequence ID" value="XM_033939787.1"/>
</dbReference>
<keyword evidence="9 16" id="KW-1133">Transmembrane helix</keyword>
<dbReference type="CDD" id="cd00333">
    <property type="entry name" value="MIP"/>
    <property type="match status" value="1"/>
</dbReference>
<dbReference type="InterPro" id="IPR034294">
    <property type="entry name" value="Aquaporin_transptr"/>
</dbReference>
<dbReference type="AlphaFoldDB" id="A0A6P8R6D1"/>
<feature type="region of interest" description="Disordered" evidence="15">
    <location>
        <begin position="247"/>
        <end position="274"/>
    </location>
</feature>
<evidence type="ECO:0000313" key="18">
    <source>
        <dbReference type="RefSeq" id="XP_033795678.1"/>
    </source>
</evidence>
<dbReference type="Gene3D" id="1.20.1080.10">
    <property type="entry name" value="Glycerol uptake facilitator protein"/>
    <property type="match status" value="1"/>
</dbReference>
<dbReference type="OrthoDB" id="3222at2759"/>
<evidence type="ECO:0000256" key="16">
    <source>
        <dbReference type="SAM" id="Phobius"/>
    </source>
</evidence>
<comment type="catalytic activity">
    <reaction evidence="11">
        <text>H2O(in) = H2O(out)</text>
        <dbReference type="Rhea" id="RHEA:29667"/>
        <dbReference type="ChEBI" id="CHEBI:15377"/>
    </reaction>
</comment>
<keyword evidence="6" id="KW-0273">Eye lens protein</keyword>
<feature type="transmembrane region" description="Helical" evidence="16">
    <location>
        <begin position="203"/>
        <end position="225"/>
    </location>
</feature>
<dbReference type="FunFam" id="1.20.1080.10:FF:000003">
    <property type="entry name" value="Lens fiber major intrinsic"/>
    <property type="match status" value="1"/>
</dbReference>
<dbReference type="PRINTS" id="PR00783">
    <property type="entry name" value="MINTRINSICP"/>
</dbReference>
<dbReference type="InParanoid" id="A0A6P8R6D1"/>
<dbReference type="InterPro" id="IPR022357">
    <property type="entry name" value="MIP_CS"/>
</dbReference>
<keyword evidence="10 16" id="KW-0472">Membrane</keyword>
<dbReference type="GO" id="GO:0070161">
    <property type="term" value="C:anchoring junction"/>
    <property type="evidence" value="ECO:0007669"/>
    <property type="project" value="UniProtKB-SubCell"/>
</dbReference>
<dbReference type="Pfam" id="PF00230">
    <property type="entry name" value="MIP"/>
    <property type="match status" value="1"/>
</dbReference>
<dbReference type="SUPFAM" id="SSF81338">
    <property type="entry name" value="Aquaporin-like"/>
    <property type="match status" value="1"/>
</dbReference>
<keyword evidence="8" id="KW-0965">Cell junction</keyword>
<feature type="transmembrane region" description="Helical" evidence="16">
    <location>
        <begin position="38"/>
        <end position="57"/>
    </location>
</feature>
<reference evidence="18" key="1">
    <citation type="submission" date="2025-08" db="UniProtKB">
        <authorList>
            <consortium name="RefSeq"/>
        </authorList>
    </citation>
    <scope>IDENTIFICATION</scope>
</reference>
<feature type="transmembrane region" description="Helical" evidence="16">
    <location>
        <begin position="9"/>
        <end position="32"/>
    </location>
</feature>
<name>A0A6P8R6D1_GEOSA</name>
<feature type="transmembrane region" description="Helical" evidence="16">
    <location>
        <begin position="129"/>
        <end position="148"/>
    </location>
</feature>
<evidence type="ECO:0000256" key="14">
    <source>
        <dbReference type="RuleBase" id="RU000477"/>
    </source>
</evidence>
<sequence>MKREICSLAFARAVCAEFVAMLIFVFVGLGSALDWKSAVPVILQISLAFGLAIATLVQSLGHVSGAHINPAVTVAFLISSQISILRAFFYIIAQIMGAIAGAGILYAVAPAEVRGKLAVNSLSNNTSCGQGVIVEMLLTFQLVLCIFASTDGRRNDSIGAPSISIGLSVALGHLLGIYFTGCSMNPARSLGPSVITTNFKDQWVFWVGPLLGALLASLFYNYLLFPYQWSLKERLAILKGTYEPEEETWEHKSDSKQSVELYSAQPLPKNSEKF</sequence>
<dbReference type="GO" id="GO:0015250">
    <property type="term" value="F:water channel activity"/>
    <property type="evidence" value="ECO:0007669"/>
    <property type="project" value="TreeGrafter"/>
</dbReference>
<evidence type="ECO:0000256" key="2">
    <source>
        <dbReference type="ARBA" id="ARBA00004651"/>
    </source>
</evidence>
<evidence type="ECO:0000256" key="13">
    <source>
        <dbReference type="ARBA" id="ARBA00049624"/>
    </source>
</evidence>
<keyword evidence="5" id="KW-1003">Cell membrane</keyword>
<keyword evidence="4 14" id="KW-0813">Transport</keyword>
<keyword evidence="17" id="KW-1185">Reference proteome</keyword>
<comment type="function">
    <text evidence="13">Aquaporins form homotetrameric transmembrane channels, with each monomer independently mediating water transport across the plasma membrane along its osmotic gradient. Specifically expressed in lens fiber cells, this aquaporin is crucial for maintaining lens water homeostasis and transparency. Beyond water permeability, it also acts as a cell-to-cell adhesion molecule, forming thin junctions between lens fiber cells that are essential for maintaining the ordered structure and transparency of the lens.</text>
</comment>
<dbReference type="Proteomes" id="UP000515159">
    <property type="component" value="Chromosome 3"/>
</dbReference>
<dbReference type="PANTHER" id="PTHR19139:SF39">
    <property type="entry name" value="LENS FIBER MAJOR INTRINSIC PROTEIN"/>
    <property type="match status" value="1"/>
</dbReference>
<comment type="subcellular location">
    <subcellularLocation>
        <location evidence="1">Cell junction</location>
    </subcellularLocation>
    <subcellularLocation>
        <location evidence="2">Cell membrane</location>
        <topology evidence="2">Multi-pass membrane protein</topology>
    </subcellularLocation>
</comment>
<evidence type="ECO:0000256" key="7">
    <source>
        <dbReference type="ARBA" id="ARBA00022692"/>
    </source>
</evidence>
<dbReference type="GO" id="GO:0016324">
    <property type="term" value="C:apical plasma membrane"/>
    <property type="evidence" value="ECO:0007669"/>
    <property type="project" value="TreeGrafter"/>
</dbReference>
<evidence type="ECO:0000256" key="4">
    <source>
        <dbReference type="ARBA" id="ARBA00022448"/>
    </source>
</evidence>
<evidence type="ECO:0000256" key="10">
    <source>
        <dbReference type="ARBA" id="ARBA00023136"/>
    </source>
</evidence>
<dbReference type="KEGG" id="gsh:117358180"/>
<accession>A0A6P8R6D1</accession>
<evidence type="ECO:0000256" key="12">
    <source>
        <dbReference type="ARBA" id="ARBA00039782"/>
    </source>
</evidence>
<evidence type="ECO:0000256" key="5">
    <source>
        <dbReference type="ARBA" id="ARBA00022475"/>
    </source>
</evidence>
<evidence type="ECO:0000313" key="17">
    <source>
        <dbReference type="Proteomes" id="UP000515159"/>
    </source>
</evidence>
<dbReference type="PRINTS" id="PR02014">
    <property type="entry name" value="AQUAPORIN2"/>
</dbReference>
<organism evidence="17 18">
    <name type="scientific">Geotrypetes seraphini</name>
    <name type="common">Gaboon caecilian</name>
    <name type="synonym">Caecilia seraphini</name>
    <dbReference type="NCBI Taxonomy" id="260995"/>
    <lineage>
        <taxon>Eukaryota</taxon>
        <taxon>Metazoa</taxon>
        <taxon>Chordata</taxon>
        <taxon>Craniata</taxon>
        <taxon>Vertebrata</taxon>
        <taxon>Euteleostomi</taxon>
        <taxon>Amphibia</taxon>
        <taxon>Gymnophiona</taxon>
        <taxon>Geotrypetes</taxon>
    </lineage>
</organism>
<evidence type="ECO:0000256" key="8">
    <source>
        <dbReference type="ARBA" id="ARBA00022949"/>
    </source>
</evidence>
<dbReference type="PANTHER" id="PTHR19139">
    <property type="entry name" value="AQUAPORIN TRANSPORTER"/>
    <property type="match status" value="1"/>
</dbReference>
<evidence type="ECO:0000256" key="3">
    <source>
        <dbReference type="ARBA" id="ARBA00006175"/>
    </source>
</evidence>
<evidence type="ECO:0000256" key="1">
    <source>
        <dbReference type="ARBA" id="ARBA00004282"/>
    </source>
</evidence>
<proteinExistence type="inferred from homology"/>
<dbReference type="PROSITE" id="PS00221">
    <property type="entry name" value="MIP"/>
    <property type="match status" value="1"/>
</dbReference>
<evidence type="ECO:0000256" key="9">
    <source>
        <dbReference type="ARBA" id="ARBA00022989"/>
    </source>
</evidence>
<evidence type="ECO:0000256" key="11">
    <source>
        <dbReference type="ARBA" id="ARBA00034651"/>
    </source>
</evidence>
<dbReference type="InterPro" id="IPR023271">
    <property type="entry name" value="Aquaporin-like"/>
</dbReference>
<dbReference type="InterPro" id="IPR000425">
    <property type="entry name" value="MIP"/>
</dbReference>
<dbReference type="GO" id="GO:0005212">
    <property type="term" value="F:structural constituent of eye lens"/>
    <property type="evidence" value="ECO:0007669"/>
    <property type="project" value="UniProtKB-KW"/>
</dbReference>
<comment type="similarity">
    <text evidence="3 14">Belongs to the MIP/aquaporin (TC 1.A.8) family.</text>
</comment>